<gene>
    <name evidence="1" type="ORF">MENT_LOCUS32689</name>
</gene>
<protein>
    <submittedName>
        <fullName evidence="1">Uncharacterized protein</fullName>
    </submittedName>
</protein>
<sequence length="58" mass="6760">MEETLNPHLAFSEGINDCLKGIKDIHNLQKSLFENSGLEEWRQTKNSRVEKRNIAQTF</sequence>
<organism evidence="1 2">
    <name type="scientific">Meloidogyne enterolobii</name>
    <name type="common">Root-knot nematode worm</name>
    <name type="synonym">Meloidogyne mayaguensis</name>
    <dbReference type="NCBI Taxonomy" id="390850"/>
    <lineage>
        <taxon>Eukaryota</taxon>
        <taxon>Metazoa</taxon>
        <taxon>Ecdysozoa</taxon>
        <taxon>Nematoda</taxon>
        <taxon>Chromadorea</taxon>
        <taxon>Rhabditida</taxon>
        <taxon>Tylenchina</taxon>
        <taxon>Tylenchomorpha</taxon>
        <taxon>Tylenchoidea</taxon>
        <taxon>Meloidogynidae</taxon>
        <taxon>Meloidogyninae</taxon>
        <taxon>Meloidogyne</taxon>
    </lineage>
</organism>
<name>A0A6V7W0C5_MELEN</name>
<comment type="caution">
    <text evidence="1">The sequence shown here is derived from an EMBL/GenBank/DDBJ whole genome shotgun (WGS) entry which is preliminary data.</text>
</comment>
<dbReference type="AlphaFoldDB" id="A0A6V7W0C5"/>
<dbReference type="EMBL" id="CAJEWN010000375">
    <property type="protein sequence ID" value="CAD2180600.1"/>
    <property type="molecule type" value="Genomic_DNA"/>
</dbReference>
<dbReference type="Proteomes" id="UP000580250">
    <property type="component" value="Unassembled WGS sequence"/>
</dbReference>
<accession>A0A6V7W0C5</accession>
<evidence type="ECO:0000313" key="2">
    <source>
        <dbReference type="Proteomes" id="UP000580250"/>
    </source>
</evidence>
<evidence type="ECO:0000313" key="1">
    <source>
        <dbReference type="EMBL" id="CAD2180600.1"/>
    </source>
</evidence>
<proteinExistence type="predicted"/>
<reference evidence="1 2" key="1">
    <citation type="submission" date="2020-08" db="EMBL/GenBank/DDBJ databases">
        <authorList>
            <person name="Koutsovoulos G."/>
            <person name="Danchin GJ E."/>
        </authorList>
    </citation>
    <scope>NUCLEOTIDE SEQUENCE [LARGE SCALE GENOMIC DNA]</scope>
</reference>